<dbReference type="Proteomes" id="UP000299102">
    <property type="component" value="Unassembled WGS sequence"/>
</dbReference>
<dbReference type="EMBL" id="BGZK01001358">
    <property type="protein sequence ID" value="GBP78134.1"/>
    <property type="molecule type" value="Genomic_DNA"/>
</dbReference>
<evidence type="ECO:0000313" key="1">
    <source>
        <dbReference type="EMBL" id="GBP78134.1"/>
    </source>
</evidence>
<reference evidence="1 2" key="1">
    <citation type="journal article" date="2019" name="Commun. Biol.">
        <title>The bagworm genome reveals a unique fibroin gene that provides high tensile strength.</title>
        <authorList>
            <person name="Kono N."/>
            <person name="Nakamura H."/>
            <person name="Ohtoshi R."/>
            <person name="Tomita M."/>
            <person name="Numata K."/>
            <person name="Arakawa K."/>
        </authorList>
    </citation>
    <scope>NUCLEOTIDE SEQUENCE [LARGE SCALE GENOMIC DNA]</scope>
</reference>
<evidence type="ECO:0000313" key="2">
    <source>
        <dbReference type="Proteomes" id="UP000299102"/>
    </source>
</evidence>
<organism evidence="1 2">
    <name type="scientific">Eumeta variegata</name>
    <name type="common">Bagworm moth</name>
    <name type="synonym">Eumeta japonica</name>
    <dbReference type="NCBI Taxonomy" id="151549"/>
    <lineage>
        <taxon>Eukaryota</taxon>
        <taxon>Metazoa</taxon>
        <taxon>Ecdysozoa</taxon>
        <taxon>Arthropoda</taxon>
        <taxon>Hexapoda</taxon>
        <taxon>Insecta</taxon>
        <taxon>Pterygota</taxon>
        <taxon>Neoptera</taxon>
        <taxon>Endopterygota</taxon>
        <taxon>Lepidoptera</taxon>
        <taxon>Glossata</taxon>
        <taxon>Ditrysia</taxon>
        <taxon>Tineoidea</taxon>
        <taxon>Psychidae</taxon>
        <taxon>Oiketicinae</taxon>
        <taxon>Eumeta</taxon>
    </lineage>
</organism>
<proteinExistence type="predicted"/>
<protein>
    <submittedName>
        <fullName evidence="1">Uncharacterized protein</fullName>
    </submittedName>
</protein>
<comment type="caution">
    <text evidence="1">The sequence shown here is derived from an EMBL/GenBank/DDBJ whole genome shotgun (WGS) entry which is preliminary data.</text>
</comment>
<gene>
    <name evidence="1" type="ORF">EVAR_59928_1</name>
</gene>
<dbReference type="AlphaFoldDB" id="A0A4C1YTE0"/>
<accession>A0A4C1YTE0</accession>
<keyword evidence="2" id="KW-1185">Reference proteome</keyword>
<sequence length="81" mass="9206">MGVPRVGAPRRRAGVRGLSPPLRLVQTFPVETRHRVFDLKSTSKHREPSQHFWCATVRNECAMVHDVHANSILEPQNVNIL</sequence>
<name>A0A4C1YTE0_EUMVA</name>